<name>A0A9K3LXC8_9STRA</name>
<evidence type="ECO:0000313" key="4">
    <source>
        <dbReference type="Proteomes" id="UP000693970"/>
    </source>
</evidence>
<feature type="compositionally biased region" description="Basic and acidic residues" evidence="1">
    <location>
        <begin position="270"/>
        <end position="280"/>
    </location>
</feature>
<dbReference type="EMBL" id="JAGRRH010000005">
    <property type="protein sequence ID" value="KAG7370328.1"/>
    <property type="molecule type" value="Genomic_DNA"/>
</dbReference>
<feature type="region of interest" description="Disordered" evidence="1">
    <location>
        <begin position="349"/>
        <end position="378"/>
    </location>
</feature>
<dbReference type="PANTHER" id="PTHR14063">
    <property type="entry name" value="PROTEIN LIN-7 HOMOLOG"/>
    <property type="match status" value="1"/>
</dbReference>
<accession>A0A9K3LXC8</accession>
<sequence length="509" mass="55933">MSSTNNSKDALSLSRHRSSHHSRGEFVSISVIKEDPNEKAGIRLEQDSTGRLKVRNIARNGLFGESGLEIGDIVLSINRVRLSDGEPPEALVEVANKATRNITIVVKKPSQPQTAPNEKMAKKLQKKKDVAEALVTDNNCTKQDTYYNGLAQRNEDGSLNCKKEVQEERAKRGPKMTVTISAMKEDRDDIIGIEFVGTVSCPSMTCPFGNMSNVDAEYAETICAKARAQVTLVVVKNEEGFTPSTTPRPVKKVSANRPPKRNSSSSSIPSKDRKKQDNVPKQRSSSNSSRSSRRSNNSKNEDDDNDQVGPLRSLKGNKAKTLSTASSRKAFGNIHRNLQKNIAVLNGDEDETAPLSSDDSSTSSGNNNSLPPSQKSDFKIEKYTQANISAPKSYWKEAVGVEFRTDTKLQMIYVHKILDGSIFERTSLEEGDYVLTINDVSFQGGADCADRRKAAKICMQAKESVNMVVLKDESTYLETAFNLDSSVSNLNWMVESVRGGILTSTPRSP</sequence>
<evidence type="ECO:0000313" key="3">
    <source>
        <dbReference type="EMBL" id="KAG7370328.1"/>
    </source>
</evidence>
<reference evidence="3" key="2">
    <citation type="submission" date="2021-04" db="EMBL/GenBank/DDBJ databases">
        <authorList>
            <person name="Podell S."/>
        </authorList>
    </citation>
    <scope>NUCLEOTIDE SEQUENCE</scope>
    <source>
        <strain evidence="3">Hildebrandi</strain>
    </source>
</reference>
<dbReference type="Proteomes" id="UP000693970">
    <property type="component" value="Unassembled WGS sequence"/>
</dbReference>
<organism evidence="3 4">
    <name type="scientific">Nitzschia inconspicua</name>
    <dbReference type="NCBI Taxonomy" id="303405"/>
    <lineage>
        <taxon>Eukaryota</taxon>
        <taxon>Sar</taxon>
        <taxon>Stramenopiles</taxon>
        <taxon>Ochrophyta</taxon>
        <taxon>Bacillariophyta</taxon>
        <taxon>Bacillariophyceae</taxon>
        <taxon>Bacillariophycidae</taxon>
        <taxon>Bacillariales</taxon>
        <taxon>Bacillariaceae</taxon>
        <taxon>Nitzschia</taxon>
    </lineage>
</organism>
<dbReference type="InterPro" id="IPR001478">
    <property type="entry name" value="PDZ"/>
</dbReference>
<proteinExistence type="predicted"/>
<protein>
    <submittedName>
        <fullName evidence="3">PDZ domain containing protein</fullName>
    </submittedName>
</protein>
<dbReference type="Pfam" id="PF00595">
    <property type="entry name" value="PDZ"/>
    <property type="match status" value="1"/>
</dbReference>
<dbReference type="AlphaFoldDB" id="A0A9K3LXC8"/>
<evidence type="ECO:0000259" key="2">
    <source>
        <dbReference type="PROSITE" id="PS50106"/>
    </source>
</evidence>
<dbReference type="SMART" id="SM00228">
    <property type="entry name" value="PDZ"/>
    <property type="match status" value="2"/>
</dbReference>
<feature type="domain" description="PDZ" evidence="2">
    <location>
        <begin position="28"/>
        <end position="110"/>
    </location>
</feature>
<comment type="caution">
    <text evidence="3">The sequence shown here is derived from an EMBL/GenBank/DDBJ whole genome shotgun (WGS) entry which is preliminary data.</text>
</comment>
<feature type="domain" description="PDZ" evidence="2">
    <location>
        <begin position="387"/>
        <end position="473"/>
    </location>
</feature>
<feature type="compositionally biased region" description="Low complexity" evidence="1">
    <location>
        <begin position="283"/>
        <end position="298"/>
    </location>
</feature>
<reference evidence="3" key="1">
    <citation type="journal article" date="2021" name="Sci. Rep.">
        <title>Diploid genomic architecture of Nitzschia inconspicua, an elite biomass production diatom.</title>
        <authorList>
            <person name="Oliver A."/>
            <person name="Podell S."/>
            <person name="Pinowska A."/>
            <person name="Traller J.C."/>
            <person name="Smith S.R."/>
            <person name="McClure R."/>
            <person name="Beliaev A."/>
            <person name="Bohutskyi P."/>
            <person name="Hill E.A."/>
            <person name="Rabines A."/>
            <person name="Zheng H."/>
            <person name="Allen L.Z."/>
            <person name="Kuo A."/>
            <person name="Grigoriev I.V."/>
            <person name="Allen A.E."/>
            <person name="Hazlebeck D."/>
            <person name="Allen E.E."/>
        </authorList>
    </citation>
    <scope>NUCLEOTIDE SEQUENCE</scope>
    <source>
        <strain evidence="3">Hildebrandi</strain>
    </source>
</reference>
<dbReference type="InterPro" id="IPR051109">
    <property type="entry name" value="MAM_complex_regulator"/>
</dbReference>
<dbReference type="OrthoDB" id="6021951at2759"/>
<gene>
    <name evidence="3" type="ORF">IV203_028074</name>
</gene>
<dbReference type="PROSITE" id="PS50106">
    <property type="entry name" value="PDZ"/>
    <property type="match status" value="2"/>
</dbReference>
<keyword evidence="4" id="KW-1185">Reference proteome</keyword>
<feature type="region of interest" description="Disordered" evidence="1">
    <location>
        <begin position="240"/>
        <end position="324"/>
    </location>
</feature>
<feature type="region of interest" description="Disordered" evidence="1">
    <location>
        <begin position="1"/>
        <end position="24"/>
    </location>
</feature>
<dbReference type="CDD" id="cd00136">
    <property type="entry name" value="PDZ_canonical"/>
    <property type="match status" value="1"/>
</dbReference>
<feature type="compositionally biased region" description="Low complexity" evidence="1">
    <location>
        <begin position="354"/>
        <end position="373"/>
    </location>
</feature>
<evidence type="ECO:0000256" key="1">
    <source>
        <dbReference type="SAM" id="MobiDB-lite"/>
    </source>
</evidence>